<dbReference type="InterPro" id="IPR037027">
    <property type="entry name" value="YqgF/RNaseH-like_dom_sf"/>
</dbReference>
<dbReference type="PANTHER" id="PTHR33317:SF4">
    <property type="entry name" value="POLYNUCLEOTIDYL TRANSFERASE, RIBONUCLEASE H-LIKE SUPERFAMILY PROTEIN"/>
    <property type="match status" value="1"/>
</dbReference>
<dbReference type="GO" id="GO:0005829">
    <property type="term" value="C:cytosol"/>
    <property type="evidence" value="ECO:0007669"/>
    <property type="project" value="TreeGrafter"/>
</dbReference>
<protein>
    <submittedName>
        <fullName evidence="1">Holliday junction resolvase</fullName>
    </submittedName>
</protein>
<sequence length="137" mass="15237">MVVSYNMPEFIQNAKVKCCFIGIDMGKKNIGISFSDRSGKFAYPHSIIKNDVFKLSIIKSLCDELSVGSGVVGVPLSHFRNDNWIPTIENFAKKLSNILGISIFLQDESGTTYNNKDDISATVILQRALDIINNLYV</sequence>
<dbReference type="AlphaFoldDB" id="W2V100"/>
<dbReference type="STRING" id="1401685.P857_1119"/>
<accession>W2V100</accession>
<name>W2V100_9RICK</name>
<dbReference type="GO" id="GO:0000967">
    <property type="term" value="P:rRNA 5'-end processing"/>
    <property type="evidence" value="ECO:0007669"/>
    <property type="project" value="TreeGrafter"/>
</dbReference>
<gene>
    <name evidence="1" type="ORF">P857_1119</name>
</gene>
<dbReference type="Pfam" id="PF03652">
    <property type="entry name" value="RuvX"/>
    <property type="match status" value="1"/>
</dbReference>
<dbReference type="PANTHER" id="PTHR33317">
    <property type="entry name" value="POLYNUCLEOTIDYL TRANSFERASE, RIBONUCLEASE H-LIKE SUPERFAMILY PROTEIN"/>
    <property type="match status" value="1"/>
</dbReference>
<dbReference type="CDD" id="cd16964">
    <property type="entry name" value="YqgF"/>
    <property type="match status" value="1"/>
</dbReference>
<dbReference type="InterPro" id="IPR005227">
    <property type="entry name" value="YqgF"/>
</dbReference>
<keyword evidence="2" id="KW-1185">Reference proteome</keyword>
<dbReference type="SUPFAM" id="SSF53098">
    <property type="entry name" value="Ribonuclease H-like"/>
    <property type="match status" value="1"/>
</dbReference>
<dbReference type="InterPro" id="IPR012337">
    <property type="entry name" value="RNaseH-like_sf"/>
</dbReference>
<dbReference type="Proteomes" id="UP000018951">
    <property type="component" value="Unassembled WGS sequence"/>
</dbReference>
<organism evidence="1 2">
    <name type="scientific">Candidatus Xenolissoclinum pacificiensis L6</name>
    <dbReference type="NCBI Taxonomy" id="1401685"/>
    <lineage>
        <taxon>Bacteria</taxon>
        <taxon>Pseudomonadati</taxon>
        <taxon>Pseudomonadota</taxon>
        <taxon>Alphaproteobacteria</taxon>
        <taxon>Rickettsiales</taxon>
        <taxon>Anaplasmataceae</taxon>
        <taxon>Candidatus Xenolissoclinum</taxon>
    </lineage>
</organism>
<comment type="caution">
    <text evidence="1">The sequence shown here is derived from an EMBL/GenBank/DDBJ whole genome shotgun (WGS) entry which is preliminary data.</text>
</comment>
<dbReference type="EMBL" id="AXCJ01000001">
    <property type="protein sequence ID" value="ETO91939.1"/>
    <property type="molecule type" value="Genomic_DNA"/>
</dbReference>
<evidence type="ECO:0000313" key="2">
    <source>
        <dbReference type="Proteomes" id="UP000018951"/>
    </source>
</evidence>
<dbReference type="Gene3D" id="3.30.420.140">
    <property type="entry name" value="YqgF/RNase H-like domain"/>
    <property type="match status" value="1"/>
</dbReference>
<reference evidence="1 2" key="1">
    <citation type="journal article" date="2013" name="PLoS ONE">
        <title>Bacterial endosymbiosis in a chordate host: long-term co-evolution and conservation of secondary metabolism.</title>
        <authorList>
            <person name="Kwan J.C."/>
            <person name="Schmidt E.W."/>
        </authorList>
    </citation>
    <scope>NUCLEOTIDE SEQUENCE [LARGE SCALE GENOMIC DNA]</scope>
    <source>
        <strain evidence="2">L6</strain>
    </source>
</reference>
<proteinExistence type="predicted"/>
<evidence type="ECO:0000313" key="1">
    <source>
        <dbReference type="EMBL" id="ETO91939.1"/>
    </source>
</evidence>